<comment type="caution">
    <text evidence="3">The sequence shown here is derived from an EMBL/GenBank/DDBJ whole genome shotgun (WGS) entry which is preliminary data.</text>
</comment>
<dbReference type="PANTHER" id="PTHR47272">
    <property type="entry name" value="DDE_TNP_1_7 DOMAIN-CONTAINING PROTEIN"/>
    <property type="match status" value="1"/>
</dbReference>
<sequence>MANIKEREIEEMLRMLENGELSEDNMEYDGEDLDFYPNPRDLQSVLEENSYSDEEGGVNDVIFDDPIGDGCQNLVDTEAFPDPPLIDESAESSAPSSTNIGRNLIWKRQALAFREEQINFKGNEALSEDIIAMQSPFQFFNYFFSNDLIAKIVEETNKYAVQKNPERPDIVNAKDIRQYLGILSFMSVYHYPSIRSYWGRYGFTPIKYTMPVNKFEKIRRVIHFNDNDKHLPITHQEHDKLQKLGPLIDHLNTKFSNVAIDQRLSIDEQMCSTKIGHFLKQYMPNKPHKWGFKLFMLCSLSGYVYKFIIYAGKERDDRLPNEPDIGVTGQIVIKLLRVVPRHQNYIVYFDNYYTSLPLLHYLAKEGIHSLGTIQRNRLGKSCKLPTKQEVMKNSVPRGAFHENVTSVDDVEITAVSWKDNKQVILASTHVGAEPVSQIERFDKKGKKKILIACPKLVKEYNAHMGGVELMDSYLGRYRIRMKSRKWYLRIFYHLVDLTIINAWILYKKVLSKKGKHTKEIMNLADFRSELADTLCKYETPRNNRGRPSNSSLDKEQPKKMRKNKPVQVLPPRDIRLDGVGHELVRNETRMRCMRPQCSLLSINKCNKCNVSLCSKKSTNCFAIFHS</sequence>
<evidence type="ECO:0000313" key="4">
    <source>
        <dbReference type="Proteomes" id="UP001153954"/>
    </source>
</evidence>
<proteinExistence type="predicted"/>
<dbReference type="Pfam" id="PF13843">
    <property type="entry name" value="DDE_Tnp_1_7"/>
    <property type="match status" value="1"/>
</dbReference>
<protein>
    <recommendedName>
        <fullName evidence="2">PiggyBac transposable element-derived protein domain-containing protein</fullName>
    </recommendedName>
</protein>
<reference evidence="3" key="1">
    <citation type="submission" date="2022-03" db="EMBL/GenBank/DDBJ databases">
        <authorList>
            <person name="Tunstrom K."/>
        </authorList>
    </citation>
    <scope>NUCLEOTIDE SEQUENCE</scope>
</reference>
<dbReference type="AlphaFoldDB" id="A0AAU9URE3"/>
<feature type="region of interest" description="Disordered" evidence="1">
    <location>
        <begin position="538"/>
        <end position="567"/>
    </location>
</feature>
<dbReference type="Proteomes" id="UP001153954">
    <property type="component" value="Unassembled WGS sequence"/>
</dbReference>
<organism evidence="3 4">
    <name type="scientific">Euphydryas editha</name>
    <name type="common">Edith's checkerspot</name>
    <dbReference type="NCBI Taxonomy" id="104508"/>
    <lineage>
        <taxon>Eukaryota</taxon>
        <taxon>Metazoa</taxon>
        <taxon>Ecdysozoa</taxon>
        <taxon>Arthropoda</taxon>
        <taxon>Hexapoda</taxon>
        <taxon>Insecta</taxon>
        <taxon>Pterygota</taxon>
        <taxon>Neoptera</taxon>
        <taxon>Endopterygota</taxon>
        <taxon>Lepidoptera</taxon>
        <taxon>Glossata</taxon>
        <taxon>Ditrysia</taxon>
        <taxon>Papilionoidea</taxon>
        <taxon>Nymphalidae</taxon>
        <taxon>Nymphalinae</taxon>
        <taxon>Euphydryas</taxon>
    </lineage>
</organism>
<name>A0AAU9URE3_EUPED</name>
<gene>
    <name evidence="3" type="ORF">EEDITHA_LOCUS15985</name>
</gene>
<evidence type="ECO:0000256" key="1">
    <source>
        <dbReference type="SAM" id="MobiDB-lite"/>
    </source>
</evidence>
<keyword evidence="4" id="KW-1185">Reference proteome</keyword>
<feature type="compositionally biased region" description="Polar residues" evidence="1">
    <location>
        <begin position="540"/>
        <end position="551"/>
    </location>
</feature>
<evidence type="ECO:0000313" key="3">
    <source>
        <dbReference type="EMBL" id="CAH2101204.1"/>
    </source>
</evidence>
<dbReference type="PANTHER" id="PTHR47272:SF1">
    <property type="entry name" value="PIGGYBAC TRANSPOSABLE ELEMENT-DERIVED PROTEIN 3-LIKE"/>
    <property type="match status" value="1"/>
</dbReference>
<dbReference type="InterPro" id="IPR029526">
    <property type="entry name" value="PGBD"/>
</dbReference>
<feature type="domain" description="PiggyBac transposable element-derived protein" evidence="2">
    <location>
        <begin position="135"/>
        <end position="503"/>
    </location>
</feature>
<dbReference type="EMBL" id="CAKOGL010000023">
    <property type="protein sequence ID" value="CAH2101204.1"/>
    <property type="molecule type" value="Genomic_DNA"/>
</dbReference>
<evidence type="ECO:0000259" key="2">
    <source>
        <dbReference type="Pfam" id="PF13843"/>
    </source>
</evidence>
<accession>A0AAU9URE3</accession>